<dbReference type="EMBL" id="CP000473">
    <property type="protein sequence ID" value="ABJ86582.1"/>
    <property type="molecule type" value="Genomic_DNA"/>
</dbReference>
<proteinExistence type="predicted"/>
<sequence precursor="true">MLYPMKWSSPGPSGWAMAAVVPIVLAVALGTAFAADSPLVGAWQLDPGQSSQAGLYLFTPRRYSMVLAGTDRPDIDMSKASADELRAIWGPLLANAGTYEVSGDLITIHPLVAKFPVVMKPGASEVYRFRIEGKTLTLKQVRNARGVAVDSAPTLKFVRAE</sequence>
<feature type="domain" description="Lipocalin-like" evidence="1">
    <location>
        <begin position="52"/>
        <end position="143"/>
    </location>
</feature>
<name>Q01UT8_SOLUE</name>
<organism evidence="2">
    <name type="scientific">Solibacter usitatus (strain Ellin6076)</name>
    <dbReference type="NCBI Taxonomy" id="234267"/>
    <lineage>
        <taxon>Bacteria</taxon>
        <taxon>Pseudomonadati</taxon>
        <taxon>Acidobacteriota</taxon>
        <taxon>Terriglobia</taxon>
        <taxon>Bryobacterales</taxon>
        <taxon>Solibacteraceae</taxon>
        <taxon>Candidatus Solibacter</taxon>
    </lineage>
</organism>
<dbReference type="Pfam" id="PF13924">
    <property type="entry name" value="Lipocalin_5"/>
    <property type="match status" value="1"/>
</dbReference>
<dbReference type="InParanoid" id="Q01UT8"/>
<accession>Q01UT8</accession>
<dbReference type="InterPro" id="IPR024311">
    <property type="entry name" value="Lipocalin-like"/>
</dbReference>
<evidence type="ECO:0000313" key="2">
    <source>
        <dbReference type="EMBL" id="ABJ86582.1"/>
    </source>
</evidence>
<dbReference type="KEGG" id="sus:Acid_5635"/>
<gene>
    <name evidence="2" type="ordered locus">Acid_5635</name>
</gene>
<dbReference type="STRING" id="234267.Acid_5635"/>
<dbReference type="AlphaFoldDB" id="Q01UT8"/>
<reference evidence="2" key="1">
    <citation type="submission" date="2006-10" db="EMBL/GenBank/DDBJ databases">
        <title>Complete sequence of Solibacter usitatus Ellin6076.</title>
        <authorList>
            <consortium name="US DOE Joint Genome Institute"/>
            <person name="Copeland A."/>
            <person name="Lucas S."/>
            <person name="Lapidus A."/>
            <person name="Barry K."/>
            <person name="Detter J.C."/>
            <person name="Glavina del Rio T."/>
            <person name="Hammon N."/>
            <person name="Israni S."/>
            <person name="Dalin E."/>
            <person name="Tice H."/>
            <person name="Pitluck S."/>
            <person name="Thompson L.S."/>
            <person name="Brettin T."/>
            <person name="Bruce D."/>
            <person name="Han C."/>
            <person name="Tapia R."/>
            <person name="Gilna P."/>
            <person name="Schmutz J."/>
            <person name="Larimer F."/>
            <person name="Land M."/>
            <person name="Hauser L."/>
            <person name="Kyrpides N."/>
            <person name="Mikhailova N."/>
            <person name="Janssen P.H."/>
            <person name="Kuske C.R."/>
            <person name="Richardson P."/>
        </authorList>
    </citation>
    <scope>NUCLEOTIDE SEQUENCE</scope>
    <source>
        <strain evidence="2">Ellin6076</strain>
    </source>
</reference>
<dbReference type="HOGENOM" id="CLU_1642610_0_0_0"/>
<protein>
    <recommendedName>
        <fullName evidence="1">Lipocalin-like domain-containing protein</fullName>
    </recommendedName>
</protein>
<evidence type="ECO:0000259" key="1">
    <source>
        <dbReference type="Pfam" id="PF13924"/>
    </source>
</evidence>